<reference evidence="3 4" key="1">
    <citation type="submission" date="2023-12" db="EMBL/GenBank/DDBJ databases">
        <title>Novel species of the genus Arcicella isolated from rivers.</title>
        <authorList>
            <person name="Lu H."/>
        </authorList>
    </citation>
    <scope>NUCLEOTIDE SEQUENCE [LARGE SCALE GENOMIC DNA]</scope>
    <source>
        <strain evidence="3 4">DC2W</strain>
    </source>
</reference>
<comment type="caution">
    <text evidence="3">The sequence shown here is derived from an EMBL/GenBank/DDBJ whole genome shotgun (WGS) entry which is preliminary data.</text>
</comment>
<dbReference type="Proteomes" id="UP001303899">
    <property type="component" value="Unassembled WGS sequence"/>
</dbReference>
<accession>A0ABU5S2F9</accession>
<organism evidence="3 4">
    <name type="scientific">Arcicella gelida</name>
    <dbReference type="NCBI Taxonomy" id="2984195"/>
    <lineage>
        <taxon>Bacteria</taxon>
        <taxon>Pseudomonadati</taxon>
        <taxon>Bacteroidota</taxon>
        <taxon>Cytophagia</taxon>
        <taxon>Cytophagales</taxon>
        <taxon>Flectobacillaceae</taxon>
        <taxon>Arcicella</taxon>
    </lineage>
</organism>
<evidence type="ECO:0000256" key="2">
    <source>
        <dbReference type="SAM" id="Phobius"/>
    </source>
</evidence>
<keyword evidence="2" id="KW-1133">Transmembrane helix</keyword>
<feature type="transmembrane region" description="Helical" evidence="2">
    <location>
        <begin position="156"/>
        <end position="177"/>
    </location>
</feature>
<evidence type="ECO:0000256" key="1">
    <source>
        <dbReference type="SAM" id="MobiDB-lite"/>
    </source>
</evidence>
<evidence type="ECO:0000313" key="4">
    <source>
        <dbReference type="Proteomes" id="UP001303899"/>
    </source>
</evidence>
<name>A0ABU5S2F9_9BACT</name>
<gene>
    <name evidence="3" type="ORF">VB776_06885</name>
</gene>
<dbReference type="RefSeq" id="WP_323327362.1">
    <property type="nucleotide sequence ID" value="NZ_JAYGIL010000006.1"/>
</dbReference>
<protein>
    <recommendedName>
        <fullName evidence="5">DUF4178 domain-containing protein</fullName>
    </recommendedName>
</protein>
<keyword evidence="2" id="KW-0812">Transmembrane</keyword>
<dbReference type="EMBL" id="JAYGIL010000006">
    <property type="protein sequence ID" value="MEA5402632.1"/>
    <property type="molecule type" value="Genomic_DNA"/>
</dbReference>
<keyword evidence="4" id="KW-1185">Reference proteome</keyword>
<feature type="region of interest" description="Disordered" evidence="1">
    <location>
        <begin position="118"/>
        <end position="144"/>
    </location>
</feature>
<keyword evidence="2" id="KW-0472">Membrane</keyword>
<feature type="compositionally biased region" description="Basic and acidic residues" evidence="1">
    <location>
        <begin position="119"/>
        <end position="128"/>
    </location>
</feature>
<sequence>MAKKFQFIKANVGEVLSINGATLTKTLKIHALKEVDTENYVYGWEGDVAGNFHFFNKTSFNLTPKKTINGLMSFTATITDSVYTSEKLTATAYAYNAATGEFQWDTIKAEDLSDVPSDIDLRSGKSKTETGTGSGSGSSTDSPKTASAALASLPTWSWFLIVPAIGVLGWMAIKAVVGKGKKKKVVSK</sequence>
<proteinExistence type="predicted"/>
<evidence type="ECO:0008006" key="5">
    <source>
        <dbReference type="Google" id="ProtNLM"/>
    </source>
</evidence>
<evidence type="ECO:0000313" key="3">
    <source>
        <dbReference type="EMBL" id="MEA5402632.1"/>
    </source>
</evidence>